<evidence type="ECO:0000313" key="2">
    <source>
        <dbReference type="Proteomes" id="UP000479190"/>
    </source>
</evidence>
<name>A0A6H5IA55_9HYME</name>
<dbReference type="EMBL" id="CADCXV010000739">
    <property type="protein sequence ID" value="CAB0034265.1"/>
    <property type="molecule type" value="Genomic_DNA"/>
</dbReference>
<evidence type="ECO:0000313" key="1">
    <source>
        <dbReference type="EMBL" id="CAB0034265.1"/>
    </source>
</evidence>
<keyword evidence="2" id="KW-1185">Reference proteome</keyword>
<reference evidence="1 2" key="1">
    <citation type="submission" date="2020-02" db="EMBL/GenBank/DDBJ databases">
        <authorList>
            <person name="Ferguson B K."/>
        </authorList>
    </citation>
    <scope>NUCLEOTIDE SEQUENCE [LARGE SCALE GENOMIC DNA]</scope>
</reference>
<dbReference type="OrthoDB" id="10024078at2759"/>
<proteinExistence type="predicted"/>
<organism evidence="1 2">
    <name type="scientific">Trichogramma brassicae</name>
    <dbReference type="NCBI Taxonomy" id="86971"/>
    <lineage>
        <taxon>Eukaryota</taxon>
        <taxon>Metazoa</taxon>
        <taxon>Ecdysozoa</taxon>
        <taxon>Arthropoda</taxon>
        <taxon>Hexapoda</taxon>
        <taxon>Insecta</taxon>
        <taxon>Pterygota</taxon>
        <taxon>Neoptera</taxon>
        <taxon>Endopterygota</taxon>
        <taxon>Hymenoptera</taxon>
        <taxon>Apocrita</taxon>
        <taxon>Proctotrupomorpha</taxon>
        <taxon>Chalcidoidea</taxon>
        <taxon>Trichogrammatidae</taxon>
        <taxon>Trichogramma</taxon>
    </lineage>
</organism>
<gene>
    <name evidence="1" type="ORF">TBRA_LOCUS6163</name>
</gene>
<protein>
    <submittedName>
        <fullName evidence="1">Uncharacterized protein</fullName>
    </submittedName>
</protein>
<accession>A0A6H5IA55</accession>
<dbReference type="AlphaFoldDB" id="A0A6H5IA55"/>
<sequence length="75" mass="8995">MWHEKIKQRDRDEDDTVAFVVKDTFYYNKTKSKKLTGDEEIIVPHYFMLGMIHTILRVHPTTLPLIGIYKHLHIK</sequence>
<dbReference type="Proteomes" id="UP000479190">
    <property type="component" value="Unassembled WGS sequence"/>
</dbReference>